<organism evidence="2 3">
    <name type="scientific">Georgfuchsia toluolica</name>
    <dbReference type="NCBI Taxonomy" id="424218"/>
    <lineage>
        <taxon>Bacteria</taxon>
        <taxon>Pseudomonadati</taxon>
        <taxon>Pseudomonadota</taxon>
        <taxon>Betaproteobacteria</taxon>
        <taxon>Nitrosomonadales</taxon>
        <taxon>Sterolibacteriaceae</taxon>
        <taxon>Georgfuchsia</taxon>
    </lineage>
</organism>
<dbReference type="RefSeq" id="WP_220635198.1">
    <property type="nucleotide sequence ID" value="NZ_CAJQUM010000001.1"/>
</dbReference>
<sequence>MTNRDIRKGGLDAEKFGLPVVVRCLCAIAVFLLSPMWPNMSPALAADLPTAARTVLDLQPFRHATRVDIEMAGGRKGTATLTELNPRANAWYLLELDWLEPGERRPQHRSYHLENPNPRGQENVRLDAGAGGLHLQLNGAGLDCPLWTRAPTTQLEEARKSALPYAPLCNGRIYLRNPVAGTYTRIERVTNFLRDHVWGGDRIVGFVRDQFYEDAFIERGETAIAAGATGDKGAPPDAPAAARLAQDFANRKLTPDHLGIDMGTRNLRLGHWYPARDAPGIYLSTIQPLAIDMTLLHSAQINVNALDSVEANANDYLVAFDLNRFSVGFALGTDHPRVGWSERTLDEVRDHSQPGPDGIDTVTPLVTNGMLSPTLITQIAATFTGGFKREHGAFHFGALAHVNHGSHYGFIEQGTVFSKLQPGLATLYVLDDGTVGMKTWDDKDNDTLLPQLRHARQNGVALIEYYPATGQSRPGTLVNRWGAGNWSGSDRKDLRTLRAGACLANGMGRQFLIYGYFSSATPSAMARVFQAYGCRYAMHLDMNALEHTYLAIYTHKNGKVIVEHLIQGMAEVDQKGGGGEYAPRFLNYPDDRDFFYVLPKNPPQ</sequence>
<keyword evidence="1" id="KW-0472">Membrane</keyword>
<dbReference type="Proteomes" id="UP000742786">
    <property type="component" value="Unassembled WGS sequence"/>
</dbReference>
<keyword evidence="1" id="KW-1133">Transmembrane helix</keyword>
<evidence type="ECO:0008006" key="4">
    <source>
        <dbReference type="Google" id="ProtNLM"/>
    </source>
</evidence>
<evidence type="ECO:0000313" key="2">
    <source>
        <dbReference type="EMBL" id="CAG4883208.1"/>
    </source>
</evidence>
<proteinExistence type="predicted"/>
<gene>
    <name evidence="2" type="ORF">GTOL_11090</name>
</gene>
<dbReference type="AlphaFoldDB" id="A0A916MZS2"/>
<evidence type="ECO:0000313" key="3">
    <source>
        <dbReference type="Proteomes" id="UP000742786"/>
    </source>
</evidence>
<keyword evidence="3" id="KW-1185">Reference proteome</keyword>
<feature type="transmembrane region" description="Helical" evidence="1">
    <location>
        <begin position="20"/>
        <end position="37"/>
    </location>
</feature>
<comment type="caution">
    <text evidence="2">The sequence shown here is derived from an EMBL/GenBank/DDBJ whole genome shotgun (WGS) entry which is preliminary data.</text>
</comment>
<keyword evidence="1" id="KW-0812">Transmembrane</keyword>
<name>A0A916MZS2_9PROT</name>
<evidence type="ECO:0000256" key="1">
    <source>
        <dbReference type="SAM" id="Phobius"/>
    </source>
</evidence>
<reference evidence="2" key="1">
    <citation type="submission" date="2021-04" db="EMBL/GenBank/DDBJ databases">
        <authorList>
            <person name="Hornung B."/>
        </authorList>
    </citation>
    <scope>NUCLEOTIDE SEQUENCE</scope>
    <source>
        <strain evidence="2">G5G6</strain>
    </source>
</reference>
<protein>
    <recommendedName>
        <fullName evidence="4">Phosphodiester glycosidase domain-containing protein</fullName>
    </recommendedName>
</protein>
<dbReference type="EMBL" id="CAJQUM010000001">
    <property type="protein sequence ID" value="CAG4883208.1"/>
    <property type="molecule type" value="Genomic_DNA"/>
</dbReference>
<accession>A0A916MZS2</accession>